<name>A0A1I7THE7_9PELO</name>
<accession>A0A1I7THE7</accession>
<keyword evidence="2" id="KW-1185">Reference proteome</keyword>
<sequence>MVNKTEHFIRILLIAKNIGILSAGVSPLIVMSLSEILHPSLCLPILALQIAMFELKFSIFRKKHLFVPKQNNLVDGLFFALYTIFLFIWIDSVPSKEILISCSTVTLWAAIGIRNAIQGKVILDGQYPEYNVILENASNHTSGKQDVLPVFQRDVSKSKNPSIMRTYDV</sequence>
<evidence type="ECO:0000256" key="1">
    <source>
        <dbReference type="SAM" id="Phobius"/>
    </source>
</evidence>
<dbReference type="STRING" id="1561998.A0A1I7THE7"/>
<feature type="transmembrane region" description="Helical" evidence="1">
    <location>
        <begin position="12"/>
        <end position="30"/>
    </location>
</feature>
<dbReference type="WBParaSite" id="Csp11.Scaffold614.g5960.t1">
    <property type="protein sequence ID" value="Csp11.Scaffold614.g5960.t1"/>
    <property type="gene ID" value="Csp11.Scaffold614.g5960"/>
</dbReference>
<keyword evidence="1" id="KW-0472">Membrane</keyword>
<evidence type="ECO:0000313" key="3">
    <source>
        <dbReference type="WBParaSite" id="Csp11.Scaffold614.g5960.t1"/>
    </source>
</evidence>
<protein>
    <submittedName>
        <fullName evidence="3">DUF4149 domain-containing protein</fullName>
    </submittedName>
</protein>
<evidence type="ECO:0000313" key="2">
    <source>
        <dbReference type="Proteomes" id="UP000095282"/>
    </source>
</evidence>
<proteinExistence type="predicted"/>
<keyword evidence="1" id="KW-0812">Transmembrane</keyword>
<keyword evidence="1" id="KW-1133">Transmembrane helix</keyword>
<reference evidence="3" key="1">
    <citation type="submission" date="2016-11" db="UniProtKB">
        <authorList>
            <consortium name="WormBaseParasite"/>
        </authorList>
    </citation>
    <scope>IDENTIFICATION</scope>
</reference>
<dbReference type="Proteomes" id="UP000095282">
    <property type="component" value="Unplaced"/>
</dbReference>
<feature type="transmembrane region" description="Helical" evidence="1">
    <location>
        <begin position="36"/>
        <end position="53"/>
    </location>
</feature>
<dbReference type="AlphaFoldDB" id="A0A1I7THE7"/>
<organism evidence="2 3">
    <name type="scientific">Caenorhabditis tropicalis</name>
    <dbReference type="NCBI Taxonomy" id="1561998"/>
    <lineage>
        <taxon>Eukaryota</taxon>
        <taxon>Metazoa</taxon>
        <taxon>Ecdysozoa</taxon>
        <taxon>Nematoda</taxon>
        <taxon>Chromadorea</taxon>
        <taxon>Rhabditida</taxon>
        <taxon>Rhabditina</taxon>
        <taxon>Rhabditomorpha</taxon>
        <taxon>Rhabditoidea</taxon>
        <taxon>Rhabditidae</taxon>
        <taxon>Peloderinae</taxon>
        <taxon>Caenorhabditis</taxon>
    </lineage>
</organism>
<feature type="transmembrane region" description="Helical" evidence="1">
    <location>
        <begin position="73"/>
        <end position="92"/>
    </location>
</feature>